<name>A0A8J4YJ44_CHIOP</name>
<reference evidence="2" key="1">
    <citation type="submission" date="2020-07" db="EMBL/GenBank/DDBJ databases">
        <title>The High-quality genome of the commercially important snow crab, Chionoecetes opilio.</title>
        <authorList>
            <person name="Jeong J.-H."/>
            <person name="Ryu S."/>
        </authorList>
    </citation>
    <scope>NUCLEOTIDE SEQUENCE</scope>
    <source>
        <strain evidence="2">MADBK_172401_WGS</strain>
        <tissue evidence="2">Digestive gland</tissue>
    </source>
</reference>
<evidence type="ECO:0000313" key="3">
    <source>
        <dbReference type="Proteomes" id="UP000770661"/>
    </source>
</evidence>
<dbReference type="AlphaFoldDB" id="A0A8J4YJ44"/>
<feature type="compositionally biased region" description="Pro residues" evidence="1">
    <location>
        <begin position="25"/>
        <end position="34"/>
    </location>
</feature>
<feature type="compositionally biased region" description="Pro residues" evidence="1">
    <location>
        <begin position="90"/>
        <end position="105"/>
    </location>
</feature>
<organism evidence="2 3">
    <name type="scientific">Chionoecetes opilio</name>
    <name type="common">Atlantic snow crab</name>
    <name type="synonym">Cancer opilio</name>
    <dbReference type="NCBI Taxonomy" id="41210"/>
    <lineage>
        <taxon>Eukaryota</taxon>
        <taxon>Metazoa</taxon>
        <taxon>Ecdysozoa</taxon>
        <taxon>Arthropoda</taxon>
        <taxon>Crustacea</taxon>
        <taxon>Multicrustacea</taxon>
        <taxon>Malacostraca</taxon>
        <taxon>Eumalacostraca</taxon>
        <taxon>Eucarida</taxon>
        <taxon>Decapoda</taxon>
        <taxon>Pleocyemata</taxon>
        <taxon>Brachyura</taxon>
        <taxon>Eubrachyura</taxon>
        <taxon>Majoidea</taxon>
        <taxon>Majidae</taxon>
        <taxon>Chionoecetes</taxon>
    </lineage>
</organism>
<accession>A0A8J4YJ44</accession>
<evidence type="ECO:0000313" key="2">
    <source>
        <dbReference type="EMBL" id="KAG0728002.1"/>
    </source>
</evidence>
<comment type="caution">
    <text evidence="2">The sequence shown here is derived from an EMBL/GenBank/DDBJ whole genome shotgun (WGS) entry which is preliminary data.</text>
</comment>
<keyword evidence="3" id="KW-1185">Reference proteome</keyword>
<dbReference type="EMBL" id="JACEEZ010002754">
    <property type="protein sequence ID" value="KAG0728002.1"/>
    <property type="molecule type" value="Genomic_DNA"/>
</dbReference>
<dbReference type="Proteomes" id="UP000770661">
    <property type="component" value="Unassembled WGS sequence"/>
</dbReference>
<gene>
    <name evidence="2" type="ORF">GWK47_033410</name>
</gene>
<protein>
    <submittedName>
        <fullName evidence="2">Uncharacterized protein</fullName>
    </submittedName>
</protein>
<sequence length="130" mass="14289">MYTAGKDLSAPHRENSEAPFCPATQTPPPPPHLWPNPRFLLSRSREATAATSDKANRDFRDVVLPPPPAPDGDDDEELYDEIPGIASLSRPPPMTNKPNFPPPPSATSKPKTPFMKKGPPPPAKWKPNMY</sequence>
<proteinExistence type="predicted"/>
<feature type="region of interest" description="Disordered" evidence="1">
    <location>
        <begin position="1"/>
        <end position="130"/>
    </location>
</feature>
<evidence type="ECO:0000256" key="1">
    <source>
        <dbReference type="SAM" id="MobiDB-lite"/>
    </source>
</evidence>
<feature type="compositionally biased region" description="Low complexity" evidence="1">
    <location>
        <begin position="106"/>
        <end position="117"/>
    </location>
</feature>
<feature type="compositionally biased region" description="Acidic residues" evidence="1">
    <location>
        <begin position="71"/>
        <end position="80"/>
    </location>
</feature>